<name>A0A699YKD4_HAELA</name>
<gene>
    <name evidence="12" type="ORF">HaLaN_01080</name>
</gene>
<evidence type="ECO:0000256" key="3">
    <source>
        <dbReference type="ARBA" id="ARBA00007823"/>
    </source>
</evidence>
<evidence type="ECO:0000313" key="13">
    <source>
        <dbReference type="Proteomes" id="UP000485058"/>
    </source>
</evidence>
<dbReference type="Gene3D" id="3.60.15.10">
    <property type="entry name" value="Ribonuclease Z/Hydroxyacylglutathione hydrolase-like"/>
    <property type="match status" value="1"/>
</dbReference>
<dbReference type="EMBL" id="BLLF01000039">
    <property type="protein sequence ID" value="GFH06449.1"/>
    <property type="molecule type" value="Genomic_DNA"/>
</dbReference>
<sequence>MDALFAAPGQRGRALESEAPCPPTSTSASPRCQPAPGIAPTLPHASTLQQAPVAALLFLGTGSAEPSKYRSASGILLRCPGGQGSLLMDCGEGSWGQLLRWLGQDAADALATAKRHSTTSEAMLVARQMKVSDTW</sequence>
<dbReference type="AlphaFoldDB" id="A0A699YKD4"/>
<protein>
    <recommendedName>
        <fullName evidence="4">ribonuclease Z</fullName>
        <ecNumber evidence="4">3.1.26.11</ecNumber>
    </recommendedName>
</protein>
<dbReference type="PANTHER" id="PTHR12553">
    <property type="entry name" value="ZINC PHOSPHODIESTERASE ELAC PROTEIN 2"/>
    <property type="match status" value="1"/>
</dbReference>
<dbReference type="Proteomes" id="UP000485058">
    <property type="component" value="Unassembled WGS sequence"/>
</dbReference>
<accession>A0A699YKD4</accession>
<comment type="similarity">
    <text evidence="3">Belongs to the RNase Z family.</text>
</comment>
<proteinExistence type="inferred from homology"/>
<evidence type="ECO:0000256" key="10">
    <source>
        <dbReference type="ARBA" id="ARBA00022833"/>
    </source>
</evidence>
<feature type="region of interest" description="Disordered" evidence="11">
    <location>
        <begin position="7"/>
        <end position="43"/>
    </location>
</feature>
<evidence type="ECO:0000256" key="5">
    <source>
        <dbReference type="ARBA" id="ARBA00022694"/>
    </source>
</evidence>
<organism evidence="12 13">
    <name type="scientific">Haematococcus lacustris</name>
    <name type="common">Green alga</name>
    <name type="synonym">Haematococcus pluvialis</name>
    <dbReference type="NCBI Taxonomy" id="44745"/>
    <lineage>
        <taxon>Eukaryota</taxon>
        <taxon>Viridiplantae</taxon>
        <taxon>Chlorophyta</taxon>
        <taxon>core chlorophytes</taxon>
        <taxon>Chlorophyceae</taxon>
        <taxon>CS clade</taxon>
        <taxon>Chlamydomonadales</taxon>
        <taxon>Haematococcaceae</taxon>
        <taxon>Haematococcus</taxon>
    </lineage>
</organism>
<evidence type="ECO:0000256" key="6">
    <source>
        <dbReference type="ARBA" id="ARBA00022722"/>
    </source>
</evidence>
<keyword evidence="8" id="KW-0255">Endonuclease</keyword>
<dbReference type="EC" id="3.1.26.11" evidence="4"/>
<keyword evidence="6" id="KW-0540">Nuclease</keyword>
<comment type="cofactor">
    <cofactor evidence="2">
        <name>Zn(2+)</name>
        <dbReference type="ChEBI" id="CHEBI:29105"/>
    </cofactor>
</comment>
<keyword evidence="7" id="KW-0479">Metal-binding</keyword>
<evidence type="ECO:0000256" key="4">
    <source>
        <dbReference type="ARBA" id="ARBA00012477"/>
    </source>
</evidence>
<evidence type="ECO:0000313" key="12">
    <source>
        <dbReference type="EMBL" id="GFH06449.1"/>
    </source>
</evidence>
<evidence type="ECO:0000256" key="11">
    <source>
        <dbReference type="SAM" id="MobiDB-lite"/>
    </source>
</evidence>
<evidence type="ECO:0000256" key="2">
    <source>
        <dbReference type="ARBA" id="ARBA00001947"/>
    </source>
</evidence>
<dbReference type="GO" id="GO:0042781">
    <property type="term" value="F:3'-tRNA processing endoribonuclease activity"/>
    <property type="evidence" value="ECO:0007669"/>
    <property type="project" value="UniProtKB-EC"/>
</dbReference>
<dbReference type="GO" id="GO:0046872">
    <property type="term" value="F:metal ion binding"/>
    <property type="evidence" value="ECO:0007669"/>
    <property type="project" value="UniProtKB-KW"/>
</dbReference>
<dbReference type="InterPro" id="IPR036866">
    <property type="entry name" value="RibonucZ/Hydroxyglut_hydro"/>
</dbReference>
<keyword evidence="5" id="KW-0819">tRNA processing</keyword>
<evidence type="ECO:0000256" key="8">
    <source>
        <dbReference type="ARBA" id="ARBA00022759"/>
    </source>
</evidence>
<keyword evidence="10" id="KW-0862">Zinc</keyword>
<dbReference type="PANTHER" id="PTHR12553:SF70">
    <property type="entry name" value="RIBONUCLEASE Z"/>
    <property type="match status" value="1"/>
</dbReference>
<keyword evidence="9" id="KW-0378">Hydrolase</keyword>
<dbReference type="InterPro" id="IPR047151">
    <property type="entry name" value="RNZ2-like"/>
</dbReference>
<evidence type="ECO:0000256" key="1">
    <source>
        <dbReference type="ARBA" id="ARBA00000402"/>
    </source>
</evidence>
<evidence type="ECO:0000256" key="9">
    <source>
        <dbReference type="ARBA" id="ARBA00022801"/>
    </source>
</evidence>
<comment type="catalytic activity">
    <reaction evidence="1">
        <text>Endonucleolytic cleavage of RNA, removing extra 3' nucleotides from tRNA precursor, generating 3' termini of tRNAs. A 3'-hydroxy group is left at the tRNA terminus and a 5'-phosphoryl group is left at the trailer molecule.</text>
        <dbReference type="EC" id="3.1.26.11"/>
    </reaction>
</comment>
<evidence type="ECO:0000256" key="7">
    <source>
        <dbReference type="ARBA" id="ARBA00022723"/>
    </source>
</evidence>
<comment type="caution">
    <text evidence="12">The sequence shown here is derived from an EMBL/GenBank/DDBJ whole genome shotgun (WGS) entry which is preliminary data.</text>
</comment>
<reference evidence="12 13" key="1">
    <citation type="submission" date="2020-02" db="EMBL/GenBank/DDBJ databases">
        <title>Draft genome sequence of Haematococcus lacustris strain NIES-144.</title>
        <authorList>
            <person name="Morimoto D."/>
            <person name="Nakagawa S."/>
            <person name="Yoshida T."/>
            <person name="Sawayama S."/>
        </authorList>
    </citation>
    <scope>NUCLEOTIDE SEQUENCE [LARGE SCALE GENOMIC DNA]</scope>
    <source>
        <strain evidence="12 13">NIES-144</strain>
    </source>
</reference>
<keyword evidence="13" id="KW-1185">Reference proteome</keyword>
<dbReference type="GO" id="GO:1990180">
    <property type="term" value="P:mitochondrial tRNA 3'-end processing"/>
    <property type="evidence" value="ECO:0007669"/>
    <property type="project" value="TreeGrafter"/>
</dbReference>
<dbReference type="GO" id="GO:0005739">
    <property type="term" value="C:mitochondrion"/>
    <property type="evidence" value="ECO:0007669"/>
    <property type="project" value="TreeGrafter"/>
</dbReference>
<dbReference type="SUPFAM" id="SSF56281">
    <property type="entry name" value="Metallo-hydrolase/oxidoreductase"/>
    <property type="match status" value="1"/>
</dbReference>